<dbReference type="Pfam" id="PF03167">
    <property type="entry name" value="UDG"/>
    <property type="match status" value="1"/>
</dbReference>
<dbReference type="CDD" id="cd10028">
    <property type="entry name" value="UDG-F2_TDG_MUG"/>
    <property type="match status" value="1"/>
</dbReference>
<evidence type="ECO:0000313" key="7">
    <source>
        <dbReference type="Proteomes" id="UP000242525"/>
    </source>
</evidence>
<name>A0A0J9XGL3_GEOCN</name>
<dbReference type="GO" id="GO:0006285">
    <property type="term" value="P:base-excision repair, AP site formation"/>
    <property type="evidence" value="ECO:0007669"/>
    <property type="project" value="InterPro"/>
</dbReference>
<comment type="caution">
    <text evidence="6">The sequence shown here is derived from an EMBL/GenBank/DDBJ whole genome shotgun (WGS) entry which is preliminary data.</text>
</comment>
<keyword evidence="1" id="KW-0227">DNA damage</keyword>
<evidence type="ECO:0000256" key="1">
    <source>
        <dbReference type="ARBA" id="ARBA00022763"/>
    </source>
</evidence>
<dbReference type="GO" id="GO:0004844">
    <property type="term" value="F:uracil DNA N-glycosylase activity"/>
    <property type="evidence" value="ECO:0007669"/>
    <property type="project" value="TreeGrafter"/>
</dbReference>
<dbReference type="InterPro" id="IPR036895">
    <property type="entry name" value="Uracil-DNA_glycosylase-like_sf"/>
</dbReference>
<evidence type="ECO:0000256" key="3">
    <source>
        <dbReference type="ARBA" id="ARBA00023204"/>
    </source>
</evidence>
<dbReference type="InterPro" id="IPR015637">
    <property type="entry name" value="MUG/TDG"/>
</dbReference>
<proteinExistence type="predicted"/>
<organism evidence="6 7">
    <name type="scientific">Geotrichum candidum</name>
    <name type="common">Oospora lactis</name>
    <name type="synonym">Dipodascus geotrichum</name>
    <dbReference type="NCBI Taxonomy" id="1173061"/>
    <lineage>
        <taxon>Eukaryota</taxon>
        <taxon>Fungi</taxon>
        <taxon>Dikarya</taxon>
        <taxon>Ascomycota</taxon>
        <taxon>Saccharomycotina</taxon>
        <taxon>Dipodascomycetes</taxon>
        <taxon>Dipodascales</taxon>
        <taxon>Dipodascaceae</taxon>
        <taxon>Geotrichum</taxon>
    </lineage>
</organism>
<feature type="domain" description="Uracil-DNA glycosylase-like" evidence="5">
    <location>
        <begin position="85"/>
        <end position="249"/>
    </location>
</feature>
<dbReference type="GO" id="GO:0008263">
    <property type="term" value="F:pyrimidine-specific mismatch base pair DNA N-glycosylase activity"/>
    <property type="evidence" value="ECO:0007669"/>
    <property type="project" value="TreeGrafter"/>
</dbReference>
<dbReference type="EMBL" id="CCBN010000015">
    <property type="protein sequence ID" value="CDO56547.1"/>
    <property type="molecule type" value="Genomic_DNA"/>
</dbReference>
<dbReference type="PANTHER" id="PTHR12159">
    <property type="entry name" value="G/T AND G/U MISMATCH-SPECIFIC DNA GLYCOSYLASE"/>
    <property type="match status" value="1"/>
</dbReference>
<keyword evidence="2" id="KW-0378">Hydrolase</keyword>
<sequence length="264" mass="29802">MPDKPLPSFNGRLNKFKHKPSPPITPTTNPVTSAAATTIRPKSNHARVAKPVPAKGTTRGVSKKKNTPPTDLPPLPLMLEPGLVCVFIGFNPGIQSSLQGHFYAHRSNLFWKMIYESGCVNEPLTCYDDRSMIERYRYGFHDLVLRPTRGIDDLDRAEMLDNVPRLERTLQTYAPAIVCFVGKGIWEKIYKNKTGRNLPKDGFTWGLQKNMDFTFISKDRSTKLFVMPSTSGLAAGMSREHKLALWKELASIITQEREAQKEKE</sequence>
<evidence type="ECO:0000256" key="4">
    <source>
        <dbReference type="SAM" id="MobiDB-lite"/>
    </source>
</evidence>
<gene>
    <name evidence="6" type="ORF">BN980_GECA15s02837g</name>
</gene>
<protein>
    <recommendedName>
        <fullName evidence="5">Uracil-DNA glycosylase-like domain-containing protein</fullName>
    </recommendedName>
</protein>
<dbReference type="PANTHER" id="PTHR12159:SF9">
    <property type="entry name" value="G_T MISMATCH-SPECIFIC THYMINE DNA GLYCOSYLASE"/>
    <property type="match status" value="1"/>
</dbReference>
<feature type="region of interest" description="Disordered" evidence="4">
    <location>
        <begin position="1"/>
        <end position="73"/>
    </location>
</feature>
<dbReference type="SUPFAM" id="SSF52141">
    <property type="entry name" value="Uracil-DNA glycosylase-like"/>
    <property type="match status" value="1"/>
</dbReference>
<evidence type="ECO:0000313" key="6">
    <source>
        <dbReference type="EMBL" id="CDO56547.1"/>
    </source>
</evidence>
<feature type="compositionally biased region" description="Polar residues" evidence="4">
    <location>
        <begin position="26"/>
        <end position="36"/>
    </location>
</feature>
<dbReference type="AlphaFoldDB" id="A0A0J9XGL3"/>
<dbReference type="OrthoDB" id="565731at2759"/>
<keyword evidence="3" id="KW-0234">DNA repair</keyword>
<dbReference type="InterPro" id="IPR005122">
    <property type="entry name" value="Uracil-DNA_glycosylase-like"/>
</dbReference>
<evidence type="ECO:0000256" key="2">
    <source>
        <dbReference type="ARBA" id="ARBA00022801"/>
    </source>
</evidence>
<accession>A0A0J9XGL3</accession>
<dbReference type="Proteomes" id="UP000242525">
    <property type="component" value="Unassembled WGS sequence"/>
</dbReference>
<dbReference type="STRING" id="1173061.A0A0J9XGL3"/>
<keyword evidence="7" id="KW-1185">Reference proteome</keyword>
<reference evidence="6" key="1">
    <citation type="submission" date="2014-03" db="EMBL/GenBank/DDBJ databases">
        <authorList>
            <person name="Casaregola S."/>
        </authorList>
    </citation>
    <scope>NUCLEOTIDE SEQUENCE [LARGE SCALE GENOMIC DNA]</scope>
    <source>
        <strain evidence="6">CLIB 918</strain>
    </source>
</reference>
<evidence type="ECO:0000259" key="5">
    <source>
        <dbReference type="Pfam" id="PF03167"/>
    </source>
</evidence>
<dbReference type="Gene3D" id="3.40.470.10">
    <property type="entry name" value="Uracil-DNA glycosylase-like domain"/>
    <property type="match status" value="1"/>
</dbReference>